<evidence type="ECO:0000313" key="3">
    <source>
        <dbReference type="Proteomes" id="UP000327044"/>
    </source>
</evidence>
<keyword evidence="3" id="KW-1185">Reference proteome</keyword>
<comment type="caution">
    <text evidence="2">The sequence shown here is derived from an EMBL/GenBank/DDBJ whole genome shotgun (WGS) entry which is preliminary data.</text>
</comment>
<sequence>MGKDQDIANRRLRIAANAANETTLEERDFASLVRAPLAAVITTIAAALVILNYRRKKRNRKYWVRPWVARRNARGIMNLVNNELLVEHPETFQNYLRMTSESFLKLLSKIEHYISKEDTVMRDCIPAKHKLMITLRYLASGETYRNLMYSTRVHESTIAQFIPEVCRVIYSTLVNDYIRVCFIILTYLLDPQINTNNKVPLEGLQRQSGNRPSAPAMQIRDEFAAYFNGVGAIEVQRNMI</sequence>
<dbReference type="Proteomes" id="UP000327044">
    <property type="component" value="Unassembled WGS sequence"/>
</dbReference>
<dbReference type="EMBL" id="VVIM01000002">
    <property type="protein sequence ID" value="KAB0801573.1"/>
    <property type="molecule type" value="Genomic_DNA"/>
</dbReference>
<organism evidence="2 3">
    <name type="scientific">Photinus pyralis</name>
    <name type="common">Common eastern firefly</name>
    <name type="synonym">Lampyris pyralis</name>
    <dbReference type="NCBI Taxonomy" id="7054"/>
    <lineage>
        <taxon>Eukaryota</taxon>
        <taxon>Metazoa</taxon>
        <taxon>Ecdysozoa</taxon>
        <taxon>Arthropoda</taxon>
        <taxon>Hexapoda</taxon>
        <taxon>Insecta</taxon>
        <taxon>Pterygota</taxon>
        <taxon>Neoptera</taxon>
        <taxon>Endopterygota</taxon>
        <taxon>Coleoptera</taxon>
        <taxon>Polyphaga</taxon>
        <taxon>Elateriformia</taxon>
        <taxon>Elateroidea</taxon>
        <taxon>Lampyridae</taxon>
        <taxon>Lampyrinae</taxon>
        <taxon>Photinus</taxon>
    </lineage>
</organism>
<keyword evidence="1" id="KW-0472">Membrane</keyword>
<protein>
    <submittedName>
        <fullName evidence="2">Uncharacterized protein</fullName>
    </submittedName>
</protein>
<dbReference type="AlphaFoldDB" id="A0A5N4AWD8"/>
<evidence type="ECO:0000256" key="1">
    <source>
        <dbReference type="SAM" id="Phobius"/>
    </source>
</evidence>
<gene>
    <name evidence="2" type="ORF">PPYR_03759</name>
</gene>
<keyword evidence="1" id="KW-1133">Transmembrane helix</keyword>
<feature type="transmembrane region" description="Helical" evidence="1">
    <location>
        <begin position="33"/>
        <end position="53"/>
    </location>
</feature>
<reference evidence="2 3" key="1">
    <citation type="journal article" date="2018" name="Elife">
        <title>Firefly genomes illuminate parallel origins of bioluminescence in beetles.</title>
        <authorList>
            <person name="Fallon T.R."/>
            <person name="Lower S.E."/>
            <person name="Chang C.H."/>
            <person name="Bessho-Uehara M."/>
            <person name="Martin G.J."/>
            <person name="Bewick A.J."/>
            <person name="Behringer M."/>
            <person name="Debat H.J."/>
            <person name="Wong I."/>
            <person name="Day J.C."/>
            <person name="Suvorov A."/>
            <person name="Silva C.J."/>
            <person name="Stanger-Hall K.F."/>
            <person name="Hall D.W."/>
            <person name="Schmitz R.J."/>
            <person name="Nelson D.R."/>
            <person name="Lewis S.M."/>
            <person name="Shigenobu S."/>
            <person name="Bybee S.M."/>
            <person name="Larracuente A.M."/>
            <person name="Oba Y."/>
            <person name="Weng J.K."/>
        </authorList>
    </citation>
    <scope>NUCLEOTIDE SEQUENCE [LARGE SCALE GENOMIC DNA]</scope>
    <source>
        <strain evidence="2">1611_PpyrPB1</strain>
        <tissue evidence="2">Whole body</tissue>
    </source>
</reference>
<proteinExistence type="predicted"/>
<accession>A0A5N4AWD8</accession>
<name>A0A5N4AWD8_PHOPY</name>
<evidence type="ECO:0000313" key="2">
    <source>
        <dbReference type="EMBL" id="KAB0801573.1"/>
    </source>
</evidence>
<keyword evidence="1" id="KW-0812">Transmembrane</keyword>
<dbReference type="InParanoid" id="A0A5N4AWD8"/>